<evidence type="ECO:0000256" key="1">
    <source>
        <dbReference type="ARBA" id="ARBA00006700"/>
    </source>
</evidence>
<keyword evidence="3" id="KW-0687">Ribonucleoprotein</keyword>
<dbReference type="InterPro" id="IPR013025">
    <property type="entry name" value="Ribosomal_uL23-like"/>
</dbReference>
<organism evidence="6 7">
    <name type="scientific">Adineta steineri</name>
    <dbReference type="NCBI Taxonomy" id="433720"/>
    <lineage>
        <taxon>Eukaryota</taxon>
        <taxon>Metazoa</taxon>
        <taxon>Spiralia</taxon>
        <taxon>Gnathifera</taxon>
        <taxon>Rotifera</taxon>
        <taxon>Eurotatoria</taxon>
        <taxon>Bdelloidea</taxon>
        <taxon>Adinetida</taxon>
        <taxon>Adinetidae</taxon>
        <taxon>Adineta</taxon>
    </lineage>
</organism>
<sequence length="230" mass="27736">MRLPVNLQYLYKSMTPRYPKWQPGDPKHRIFFPEFWMRIMRPQENRPLRPNVVRFECHIEMTKNDIKQYLEKIYKIETLDVTTIIQQGKENRHPITSEIIDPDPDKKFAYVFLKNETFDYPDLWRGKMPSDELLRDERRMVSATSKQNAQLIHRPGKENRHPITSEIIDPDPDKKFAYVFLKNETFDYPDLWRGKMPSDELLRDERRMVSATSKQNAQLIHRPGISNWFR</sequence>
<dbReference type="PANTHER" id="PTHR12059">
    <property type="entry name" value="RIBOSOMAL PROTEIN L23-RELATED"/>
    <property type="match status" value="1"/>
</dbReference>
<evidence type="ECO:0000256" key="5">
    <source>
        <dbReference type="ARBA" id="ARBA00041375"/>
    </source>
</evidence>
<dbReference type="Pfam" id="PF00276">
    <property type="entry name" value="Ribosomal_L23"/>
    <property type="match status" value="1"/>
</dbReference>
<evidence type="ECO:0000256" key="4">
    <source>
        <dbReference type="ARBA" id="ARBA00039977"/>
    </source>
</evidence>
<dbReference type="InterPro" id="IPR012678">
    <property type="entry name" value="Ribosomal_uL23/eL15/eS24_sf"/>
</dbReference>
<dbReference type="GO" id="GO:0005762">
    <property type="term" value="C:mitochondrial large ribosomal subunit"/>
    <property type="evidence" value="ECO:0007669"/>
    <property type="project" value="TreeGrafter"/>
</dbReference>
<gene>
    <name evidence="6" type="ORF">VCS650_LOCUS26911</name>
</gene>
<accession>A0A814Y5N7</accession>
<dbReference type="InterPro" id="IPR012677">
    <property type="entry name" value="Nucleotide-bd_a/b_plait_sf"/>
</dbReference>
<dbReference type="SUPFAM" id="SSF54189">
    <property type="entry name" value="Ribosomal proteins S24e, L23 and L15e"/>
    <property type="match status" value="1"/>
</dbReference>
<dbReference type="EMBL" id="CAJNON010000369">
    <property type="protein sequence ID" value="CAF1224603.1"/>
    <property type="molecule type" value="Genomic_DNA"/>
</dbReference>
<name>A0A814Y5N7_9BILA</name>
<protein>
    <recommendedName>
        <fullName evidence="4">Large ribosomal subunit protein uL23m</fullName>
    </recommendedName>
    <alternativeName>
        <fullName evidence="5">39S ribosomal protein L23, mitochondrial</fullName>
    </alternativeName>
</protein>
<evidence type="ECO:0000256" key="3">
    <source>
        <dbReference type="ARBA" id="ARBA00023274"/>
    </source>
</evidence>
<dbReference type="GO" id="GO:0003735">
    <property type="term" value="F:structural constituent of ribosome"/>
    <property type="evidence" value="ECO:0007669"/>
    <property type="project" value="InterPro"/>
</dbReference>
<reference evidence="6" key="1">
    <citation type="submission" date="2021-02" db="EMBL/GenBank/DDBJ databases">
        <authorList>
            <person name="Nowell W R."/>
        </authorList>
    </citation>
    <scope>NUCLEOTIDE SEQUENCE</scope>
</reference>
<keyword evidence="2" id="KW-0689">Ribosomal protein</keyword>
<dbReference type="GO" id="GO:0032543">
    <property type="term" value="P:mitochondrial translation"/>
    <property type="evidence" value="ECO:0007669"/>
    <property type="project" value="TreeGrafter"/>
</dbReference>
<dbReference type="PANTHER" id="PTHR12059:SF5">
    <property type="entry name" value="LARGE RIBOSOMAL SUBUNIT PROTEIN UL23M"/>
    <property type="match status" value="1"/>
</dbReference>
<evidence type="ECO:0000313" key="7">
    <source>
        <dbReference type="Proteomes" id="UP000663891"/>
    </source>
</evidence>
<comment type="similarity">
    <text evidence="1">Belongs to the universal ribosomal protein uL23 family.</text>
</comment>
<dbReference type="Gene3D" id="3.30.70.330">
    <property type="match status" value="2"/>
</dbReference>
<proteinExistence type="inferred from homology"/>
<evidence type="ECO:0000313" key="6">
    <source>
        <dbReference type="EMBL" id="CAF1224603.1"/>
    </source>
</evidence>
<comment type="caution">
    <text evidence="6">The sequence shown here is derived from an EMBL/GenBank/DDBJ whole genome shotgun (WGS) entry which is preliminary data.</text>
</comment>
<dbReference type="Proteomes" id="UP000663891">
    <property type="component" value="Unassembled WGS sequence"/>
</dbReference>
<dbReference type="OrthoDB" id="275582at2759"/>
<evidence type="ECO:0000256" key="2">
    <source>
        <dbReference type="ARBA" id="ARBA00022980"/>
    </source>
</evidence>
<dbReference type="AlphaFoldDB" id="A0A814Y5N7"/>